<gene>
    <name evidence="1" type="ORF">PECAL_4P08190</name>
</gene>
<dbReference type="AlphaFoldDB" id="A0A8J2SVH4"/>
<comment type="caution">
    <text evidence="1">The sequence shown here is derived from an EMBL/GenBank/DDBJ whole genome shotgun (WGS) entry which is preliminary data.</text>
</comment>
<evidence type="ECO:0000313" key="2">
    <source>
        <dbReference type="Proteomes" id="UP000789595"/>
    </source>
</evidence>
<proteinExistence type="predicted"/>
<evidence type="ECO:0000313" key="1">
    <source>
        <dbReference type="EMBL" id="CAH0373609.1"/>
    </source>
</evidence>
<keyword evidence="2" id="KW-1185">Reference proteome</keyword>
<sequence length="175" mass="18778">MADAWGQESLTLETLRDVYANLNHTAAPPPAAAREVARRRAERAVAGAVFELGLRQCSPKVIQGLLARGAAAGSLTTEHIKSHLQKYRQHHDRSRQPFRDHFERCLRAPAAAPPPPAATPPQRGREAIEAAVGRAPGVLCELAAVRACLRRDVDAALAEHRCLADELAALAPGPS</sequence>
<accession>A0A8J2SVH4</accession>
<dbReference type="OrthoDB" id="60033at2759"/>
<dbReference type="Gene3D" id="1.10.10.60">
    <property type="entry name" value="Homeodomain-like"/>
    <property type="match status" value="1"/>
</dbReference>
<dbReference type="Proteomes" id="UP000789595">
    <property type="component" value="Unassembled WGS sequence"/>
</dbReference>
<name>A0A8J2SVH4_9STRA</name>
<organism evidence="1 2">
    <name type="scientific">Pelagomonas calceolata</name>
    <dbReference type="NCBI Taxonomy" id="35677"/>
    <lineage>
        <taxon>Eukaryota</taxon>
        <taxon>Sar</taxon>
        <taxon>Stramenopiles</taxon>
        <taxon>Ochrophyta</taxon>
        <taxon>Pelagophyceae</taxon>
        <taxon>Pelagomonadales</taxon>
        <taxon>Pelagomonadaceae</taxon>
        <taxon>Pelagomonas</taxon>
    </lineage>
</organism>
<reference evidence="1" key="1">
    <citation type="submission" date="2021-11" db="EMBL/GenBank/DDBJ databases">
        <authorList>
            <consortium name="Genoscope - CEA"/>
            <person name="William W."/>
        </authorList>
    </citation>
    <scope>NUCLEOTIDE SEQUENCE</scope>
</reference>
<protein>
    <submittedName>
        <fullName evidence="1">Uncharacterized protein</fullName>
    </submittedName>
</protein>
<dbReference type="EMBL" id="CAKKNE010000004">
    <property type="protein sequence ID" value="CAH0373609.1"/>
    <property type="molecule type" value="Genomic_DNA"/>
</dbReference>